<dbReference type="OrthoDB" id="7003224at2"/>
<dbReference type="GO" id="GO:0003677">
    <property type="term" value="F:DNA binding"/>
    <property type="evidence" value="ECO:0007669"/>
    <property type="project" value="UniProtKB-UniRule"/>
</dbReference>
<accession>A0A806XFK8</accession>
<keyword evidence="3" id="KW-0472">Membrane</keyword>
<evidence type="ECO:0000256" key="1">
    <source>
        <dbReference type="ARBA" id="ARBA00023125"/>
    </source>
</evidence>
<dbReference type="InterPro" id="IPR001867">
    <property type="entry name" value="OmpR/PhoB-type_DNA-bd"/>
</dbReference>
<evidence type="ECO:0000256" key="2">
    <source>
        <dbReference type="PROSITE-ProRule" id="PRU01091"/>
    </source>
</evidence>
<dbReference type="PROSITE" id="PS51755">
    <property type="entry name" value="OMPR_PHOB"/>
    <property type="match status" value="1"/>
</dbReference>
<keyword evidence="1 2" id="KW-0238">DNA-binding</keyword>
<feature type="transmembrane region" description="Helical" evidence="3">
    <location>
        <begin position="156"/>
        <end position="174"/>
    </location>
</feature>
<keyword evidence="3" id="KW-1133">Transmembrane helix</keyword>
<dbReference type="Gene3D" id="1.10.10.10">
    <property type="entry name" value="Winged helix-like DNA-binding domain superfamily/Winged helix DNA-binding domain"/>
    <property type="match status" value="1"/>
</dbReference>
<reference evidence="6" key="1">
    <citation type="submission" date="2015-10" db="EMBL/GenBank/DDBJ databases">
        <title>Complete Genome Sequencing of Klebsiella sp. strain G5.</title>
        <authorList>
            <person name="Chan K.-G."/>
            <person name="Chen J.-W."/>
        </authorList>
    </citation>
    <scope>NUCLEOTIDE SEQUENCE [LARGE SCALE GENOMIC DNA]</scope>
    <source>
        <strain evidence="6">G5</strain>
    </source>
</reference>
<evidence type="ECO:0000313" key="5">
    <source>
        <dbReference type="EMBL" id="ALR78603.1"/>
    </source>
</evidence>
<dbReference type="KEGG" id="kle:AO703_20670"/>
<organism evidence="5 6">
    <name type="scientific">[Enterobacter] lignolyticus</name>
    <dbReference type="NCBI Taxonomy" id="1334193"/>
    <lineage>
        <taxon>Bacteria</taxon>
        <taxon>Pseudomonadati</taxon>
        <taxon>Pseudomonadota</taxon>
        <taxon>Gammaproteobacteria</taxon>
        <taxon>Enterobacterales</taxon>
        <taxon>Enterobacteriaceae</taxon>
        <taxon>Pluralibacter</taxon>
    </lineage>
</organism>
<dbReference type="Proteomes" id="UP000069162">
    <property type="component" value="Chromosome"/>
</dbReference>
<protein>
    <recommendedName>
        <fullName evidence="4">OmpR/PhoB-type domain-containing protein</fullName>
    </recommendedName>
</protein>
<dbReference type="InterPro" id="IPR016032">
    <property type="entry name" value="Sig_transdc_resp-reg_C-effctor"/>
</dbReference>
<name>A0A806XFK8_9ENTR</name>
<keyword evidence="3" id="KW-0812">Transmembrane</keyword>
<feature type="domain" description="OmpR/PhoB-type" evidence="4">
    <location>
        <begin position="2"/>
        <end position="107"/>
    </location>
</feature>
<dbReference type="EMBL" id="CP012871">
    <property type="protein sequence ID" value="ALR78603.1"/>
    <property type="molecule type" value="Genomic_DNA"/>
</dbReference>
<dbReference type="Pfam" id="PF00486">
    <property type="entry name" value="Trans_reg_C"/>
    <property type="match status" value="1"/>
</dbReference>
<dbReference type="AlphaFoldDB" id="A0A806XFK8"/>
<evidence type="ECO:0000259" key="4">
    <source>
        <dbReference type="PROSITE" id="PS51755"/>
    </source>
</evidence>
<dbReference type="InterPro" id="IPR036388">
    <property type="entry name" value="WH-like_DNA-bd_sf"/>
</dbReference>
<gene>
    <name evidence="5" type="ORF">AO703_20670</name>
</gene>
<evidence type="ECO:0000256" key="3">
    <source>
        <dbReference type="SAM" id="Phobius"/>
    </source>
</evidence>
<feature type="DNA-binding region" description="OmpR/PhoB-type" evidence="2">
    <location>
        <begin position="2"/>
        <end position="107"/>
    </location>
</feature>
<dbReference type="RefSeq" id="WP_062742312.1">
    <property type="nucleotide sequence ID" value="NZ_CP012871.1"/>
</dbReference>
<dbReference type="SUPFAM" id="SSF46894">
    <property type="entry name" value="C-terminal effector domain of the bipartite response regulators"/>
    <property type="match status" value="1"/>
</dbReference>
<evidence type="ECO:0000313" key="6">
    <source>
        <dbReference type="Proteomes" id="UP000069162"/>
    </source>
</evidence>
<dbReference type="GO" id="GO:0006355">
    <property type="term" value="P:regulation of DNA-templated transcription"/>
    <property type="evidence" value="ECO:0007669"/>
    <property type="project" value="InterPro"/>
</dbReference>
<dbReference type="GO" id="GO:0000160">
    <property type="term" value="P:phosphorelay signal transduction system"/>
    <property type="evidence" value="ECO:0007669"/>
    <property type="project" value="InterPro"/>
</dbReference>
<dbReference type="SMART" id="SM00862">
    <property type="entry name" value="Trans_reg_C"/>
    <property type="match status" value="1"/>
</dbReference>
<proteinExistence type="predicted"/>
<sequence>MKTAFLINDTILFVPEQYSLYRREAYPAGRITLHAPASDCLLLLVQHAQEPVTQKMLFEQVWEKRGTVVSTNTLYQSIASVRKGLKAAGLNEEAILTLPKQGFKCVAKITPGELQDFILTFAENAEPLAETAHRPARVLHRQALKPLRGPRFRSRLYLLLAIVLVLIVGEYHWLRASPSPVYAEYTYAGKVENCQVYSSWSGTQYSIAVFNELRLRSPISCATESIAWLTIDRFQQGTSILLCDKDIAQSDAQCRSWLYREKGDEK</sequence>